<name>A0ABS6V0Z7_9PSEU</name>
<sequence length="55" mass="5950">MGELWFVLAAVCIAAGLALLWYDRRGRSRPTPPAPTVEPGPDEPGALFRDDGPRS</sequence>
<keyword evidence="2" id="KW-0472">Membrane</keyword>
<gene>
    <name evidence="3" type="ORF">I4I81_26430</name>
</gene>
<organism evidence="3 4">
    <name type="scientific">Pseudonocardia abyssalis</name>
    <dbReference type="NCBI Taxonomy" id="2792008"/>
    <lineage>
        <taxon>Bacteria</taxon>
        <taxon>Bacillati</taxon>
        <taxon>Actinomycetota</taxon>
        <taxon>Actinomycetes</taxon>
        <taxon>Pseudonocardiales</taxon>
        <taxon>Pseudonocardiaceae</taxon>
        <taxon>Pseudonocardia</taxon>
    </lineage>
</organism>
<evidence type="ECO:0000313" key="4">
    <source>
        <dbReference type="Proteomes" id="UP000694287"/>
    </source>
</evidence>
<keyword evidence="2" id="KW-1133">Transmembrane helix</keyword>
<protein>
    <recommendedName>
        <fullName evidence="5">LPXTG cell wall anchor domain-containing protein</fullName>
    </recommendedName>
</protein>
<feature type="region of interest" description="Disordered" evidence="1">
    <location>
        <begin position="28"/>
        <end position="55"/>
    </location>
</feature>
<keyword evidence="2" id="KW-0812">Transmembrane</keyword>
<evidence type="ECO:0000256" key="2">
    <source>
        <dbReference type="SAM" id="Phobius"/>
    </source>
</evidence>
<comment type="caution">
    <text evidence="3">The sequence shown here is derived from an EMBL/GenBank/DDBJ whole genome shotgun (WGS) entry which is preliminary data.</text>
</comment>
<dbReference type="Proteomes" id="UP000694287">
    <property type="component" value="Unassembled WGS sequence"/>
</dbReference>
<dbReference type="EMBL" id="JADQDK010000001">
    <property type="protein sequence ID" value="MBW0137773.1"/>
    <property type="molecule type" value="Genomic_DNA"/>
</dbReference>
<keyword evidence="4" id="KW-1185">Reference proteome</keyword>
<dbReference type="RefSeq" id="WP_218604499.1">
    <property type="nucleotide sequence ID" value="NZ_JADQDJ010000228.1"/>
</dbReference>
<feature type="transmembrane region" description="Helical" evidence="2">
    <location>
        <begin position="6"/>
        <end position="22"/>
    </location>
</feature>
<evidence type="ECO:0000256" key="1">
    <source>
        <dbReference type="SAM" id="MobiDB-lite"/>
    </source>
</evidence>
<accession>A0ABS6V0Z7</accession>
<evidence type="ECO:0000313" key="3">
    <source>
        <dbReference type="EMBL" id="MBW0137773.1"/>
    </source>
</evidence>
<proteinExistence type="predicted"/>
<reference evidence="3 4" key="1">
    <citation type="submission" date="2020-11" db="EMBL/GenBank/DDBJ databases">
        <title>Pseudonocardia abyssalis sp. nov. and Pseudonocardia oceani sp. nov., description and phylogenomic analysis of two novel actinomycetes isolated from the deep Southern Ocean.</title>
        <authorList>
            <person name="Parra J."/>
        </authorList>
    </citation>
    <scope>NUCLEOTIDE SEQUENCE [LARGE SCALE GENOMIC DNA]</scope>
    <source>
        <strain evidence="3 4">KRD-168</strain>
    </source>
</reference>
<evidence type="ECO:0008006" key="5">
    <source>
        <dbReference type="Google" id="ProtNLM"/>
    </source>
</evidence>